<organism evidence="2 3">
    <name type="scientific">Heterorhabditis bacteriophora</name>
    <name type="common">Entomopathogenic nematode worm</name>
    <dbReference type="NCBI Taxonomy" id="37862"/>
    <lineage>
        <taxon>Eukaryota</taxon>
        <taxon>Metazoa</taxon>
        <taxon>Ecdysozoa</taxon>
        <taxon>Nematoda</taxon>
        <taxon>Chromadorea</taxon>
        <taxon>Rhabditida</taxon>
        <taxon>Rhabditina</taxon>
        <taxon>Rhabditomorpha</taxon>
        <taxon>Strongyloidea</taxon>
        <taxon>Heterorhabditidae</taxon>
        <taxon>Heterorhabditis</taxon>
    </lineage>
</organism>
<protein>
    <submittedName>
        <fullName evidence="3">Phlebovirus_G2 domain-containing protein</fullName>
    </submittedName>
</protein>
<accession>A0A1I7WY33</accession>
<reference evidence="3" key="1">
    <citation type="submission" date="2016-11" db="UniProtKB">
        <authorList>
            <consortium name="WormBaseParasite"/>
        </authorList>
    </citation>
    <scope>IDENTIFICATION</scope>
</reference>
<dbReference type="AlphaFoldDB" id="A0A1I7WY33"/>
<evidence type="ECO:0000313" key="3">
    <source>
        <dbReference type="WBParaSite" id="Hba_10047"/>
    </source>
</evidence>
<name>A0A1I7WY33_HETBA</name>
<dbReference type="WBParaSite" id="Hba_10047">
    <property type="protein sequence ID" value="Hba_10047"/>
    <property type="gene ID" value="Hba_10047"/>
</dbReference>
<proteinExistence type="predicted"/>
<dbReference type="Proteomes" id="UP000095283">
    <property type="component" value="Unplaced"/>
</dbReference>
<evidence type="ECO:0000313" key="2">
    <source>
        <dbReference type="Proteomes" id="UP000095283"/>
    </source>
</evidence>
<sequence>MARITRILTSSDSAIQAAEVQFSSRRRTFGSIAMFCPLKITSPYKLEERFSPTTDIFIPEERPSKVSDTVTQKNTENPSERTATARKHSYLRHLLPQIVSDQVMDVNDLLRKSPTLYSYITLLRFTFFSLILATNGQRILRCFADGEAIGTNNYCARLSCNSNGTLFCNSPYVETAFIRTPTADKAIIAWDTGIQTVFTSPIKAVNTTSNCNGSFICVTNGILVSTYDRSCDEYSFVVCIVTHKCTHINKLFEKQVLSPTSDSLLADQILQIIALHQGEFRWNQTITSLTTHMRVNRLLIMPRFCTEPWMHLYSHSSELSSPRTSLRMHFTREATIPTYTQENS</sequence>
<evidence type="ECO:0000256" key="1">
    <source>
        <dbReference type="SAM" id="MobiDB-lite"/>
    </source>
</evidence>
<feature type="region of interest" description="Disordered" evidence="1">
    <location>
        <begin position="61"/>
        <end position="85"/>
    </location>
</feature>
<feature type="compositionally biased region" description="Polar residues" evidence="1">
    <location>
        <begin position="66"/>
        <end position="82"/>
    </location>
</feature>
<keyword evidence="2" id="KW-1185">Reference proteome</keyword>